<evidence type="ECO:0000256" key="6">
    <source>
        <dbReference type="ARBA" id="ARBA00022664"/>
    </source>
</evidence>
<feature type="compositionally biased region" description="Acidic residues" evidence="13">
    <location>
        <begin position="18"/>
        <end position="35"/>
    </location>
</feature>
<feature type="domain" description="Btz" evidence="14">
    <location>
        <begin position="134"/>
        <end position="263"/>
    </location>
</feature>
<evidence type="ECO:0000256" key="9">
    <source>
        <dbReference type="ARBA" id="ARBA00022884"/>
    </source>
</evidence>
<evidence type="ECO:0000256" key="10">
    <source>
        <dbReference type="ARBA" id="ARBA00023161"/>
    </source>
</evidence>
<evidence type="ECO:0000256" key="4">
    <source>
        <dbReference type="ARBA" id="ARBA00022448"/>
    </source>
</evidence>
<dbReference type="Pfam" id="PF09405">
    <property type="entry name" value="Btz"/>
    <property type="match status" value="1"/>
</dbReference>
<comment type="subcellular location">
    <subcellularLocation>
        <location evidence="2">Cytoplasm</location>
    </subcellularLocation>
    <subcellularLocation>
        <location evidence="1">Nucleus</location>
    </subcellularLocation>
</comment>
<dbReference type="GO" id="GO:0006417">
    <property type="term" value="P:regulation of translation"/>
    <property type="evidence" value="ECO:0007669"/>
    <property type="project" value="UniProtKB-KW"/>
</dbReference>
<organism evidence="15 16">
    <name type="scientific">Rhizodiscina lignyota</name>
    <dbReference type="NCBI Taxonomy" id="1504668"/>
    <lineage>
        <taxon>Eukaryota</taxon>
        <taxon>Fungi</taxon>
        <taxon>Dikarya</taxon>
        <taxon>Ascomycota</taxon>
        <taxon>Pezizomycotina</taxon>
        <taxon>Dothideomycetes</taxon>
        <taxon>Pleosporomycetidae</taxon>
        <taxon>Aulographales</taxon>
        <taxon>Rhizodiscinaceae</taxon>
        <taxon>Rhizodiscina</taxon>
    </lineage>
</organism>
<keyword evidence="11" id="KW-0508">mRNA splicing</keyword>
<evidence type="ECO:0000256" key="13">
    <source>
        <dbReference type="SAM" id="MobiDB-lite"/>
    </source>
</evidence>
<dbReference type="GO" id="GO:0035145">
    <property type="term" value="C:exon-exon junction complex"/>
    <property type="evidence" value="ECO:0007669"/>
    <property type="project" value="InterPro"/>
</dbReference>
<evidence type="ECO:0000313" key="15">
    <source>
        <dbReference type="EMBL" id="KAF2096442.1"/>
    </source>
</evidence>
<keyword evidence="7" id="KW-0509">mRNA transport</keyword>
<feature type="compositionally biased region" description="Basic and acidic residues" evidence="13">
    <location>
        <begin position="151"/>
        <end position="174"/>
    </location>
</feature>
<keyword evidence="9" id="KW-0694">RNA-binding</keyword>
<evidence type="ECO:0000256" key="1">
    <source>
        <dbReference type="ARBA" id="ARBA00004123"/>
    </source>
</evidence>
<dbReference type="Proteomes" id="UP000799772">
    <property type="component" value="Unassembled WGS sequence"/>
</dbReference>
<keyword evidence="6" id="KW-0507">mRNA processing</keyword>
<reference evidence="15" key="1">
    <citation type="journal article" date="2020" name="Stud. Mycol.">
        <title>101 Dothideomycetes genomes: a test case for predicting lifestyles and emergence of pathogens.</title>
        <authorList>
            <person name="Haridas S."/>
            <person name="Albert R."/>
            <person name="Binder M."/>
            <person name="Bloem J."/>
            <person name="Labutti K."/>
            <person name="Salamov A."/>
            <person name="Andreopoulos B."/>
            <person name="Baker S."/>
            <person name="Barry K."/>
            <person name="Bills G."/>
            <person name="Bluhm B."/>
            <person name="Cannon C."/>
            <person name="Castanera R."/>
            <person name="Culley D."/>
            <person name="Daum C."/>
            <person name="Ezra D."/>
            <person name="Gonzalez J."/>
            <person name="Henrissat B."/>
            <person name="Kuo A."/>
            <person name="Liang C."/>
            <person name="Lipzen A."/>
            <person name="Lutzoni F."/>
            <person name="Magnuson J."/>
            <person name="Mondo S."/>
            <person name="Nolan M."/>
            <person name="Ohm R."/>
            <person name="Pangilinan J."/>
            <person name="Park H.-J."/>
            <person name="Ramirez L."/>
            <person name="Alfaro M."/>
            <person name="Sun H."/>
            <person name="Tritt A."/>
            <person name="Yoshinaga Y."/>
            <person name="Zwiers L.-H."/>
            <person name="Turgeon B."/>
            <person name="Goodwin S."/>
            <person name="Spatafora J."/>
            <person name="Crous P."/>
            <person name="Grigoriev I."/>
        </authorList>
    </citation>
    <scope>NUCLEOTIDE SEQUENCE</scope>
    <source>
        <strain evidence="15">CBS 133067</strain>
    </source>
</reference>
<feature type="compositionally biased region" description="Polar residues" evidence="13">
    <location>
        <begin position="533"/>
        <end position="559"/>
    </location>
</feature>
<evidence type="ECO:0000256" key="2">
    <source>
        <dbReference type="ARBA" id="ARBA00004496"/>
    </source>
</evidence>
<feature type="region of interest" description="Disordered" evidence="13">
    <location>
        <begin position="1"/>
        <end position="109"/>
    </location>
</feature>
<feature type="region of interest" description="Disordered" evidence="13">
    <location>
        <begin position="139"/>
        <end position="212"/>
    </location>
</feature>
<evidence type="ECO:0000256" key="8">
    <source>
        <dbReference type="ARBA" id="ARBA00022845"/>
    </source>
</evidence>
<evidence type="ECO:0000259" key="14">
    <source>
        <dbReference type="SMART" id="SM01044"/>
    </source>
</evidence>
<keyword evidence="5" id="KW-0963">Cytoplasm</keyword>
<feature type="compositionally biased region" description="Polar residues" evidence="13">
    <location>
        <begin position="141"/>
        <end position="150"/>
    </location>
</feature>
<dbReference type="InterPro" id="IPR018545">
    <property type="entry name" value="Btz_dom"/>
</dbReference>
<comment type="similarity">
    <text evidence="3">Belongs to the CASC3 family.</text>
</comment>
<keyword evidence="8" id="KW-0810">Translation regulation</keyword>
<dbReference type="AlphaFoldDB" id="A0A9P4IB34"/>
<name>A0A9P4IB34_9PEZI</name>
<accession>A0A9P4IB34</accession>
<proteinExistence type="inferred from homology"/>
<feature type="compositionally biased region" description="Low complexity" evidence="13">
    <location>
        <begin position="511"/>
        <end position="526"/>
    </location>
</feature>
<evidence type="ECO:0000256" key="3">
    <source>
        <dbReference type="ARBA" id="ARBA00009548"/>
    </source>
</evidence>
<keyword evidence="16" id="KW-1185">Reference proteome</keyword>
<evidence type="ECO:0000313" key="16">
    <source>
        <dbReference type="Proteomes" id="UP000799772"/>
    </source>
</evidence>
<comment type="caution">
    <text evidence="15">The sequence shown here is derived from an EMBL/GenBank/DDBJ whole genome shotgun (WGS) entry which is preliminary data.</text>
</comment>
<dbReference type="GO" id="GO:0008380">
    <property type="term" value="P:RNA splicing"/>
    <property type="evidence" value="ECO:0007669"/>
    <property type="project" value="UniProtKB-KW"/>
</dbReference>
<feature type="compositionally biased region" description="Basic residues" evidence="13">
    <location>
        <begin position="1"/>
        <end position="14"/>
    </location>
</feature>
<dbReference type="SMART" id="SM01044">
    <property type="entry name" value="Btz"/>
    <property type="match status" value="1"/>
</dbReference>
<feature type="region of interest" description="Disordered" evidence="13">
    <location>
        <begin position="244"/>
        <end position="263"/>
    </location>
</feature>
<dbReference type="EMBL" id="ML978129">
    <property type="protein sequence ID" value="KAF2096442.1"/>
    <property type="molecule type" value="Genomic_DNA"/>
</dbReference>
<feature type="compositionally biased region" description="Acidic residues" evidence="13">
    <location>
        <begin position="48"/>
        <end position="60"/>
    </location>
</feature>
<dbReference type="GO" id="GO:0003729">
    <property type="term" value="F:mRNA binding"/>
    <property type="evidence" value="ECO:0007669"/>
    <property type="project" value="InterPro"/>
</dbReference>
<keyword evidence="12" id="KW-0539">Nucleus</keyword>
<evidence type="ECO:0000256" key="5">
    <source>
        <dbReference type="ARBA" id="ARBA00022490"/>
    </source>
</evidence>
<evidence type="ECO:0000256" key="11">
    <source>
        <dbReference type="ARBA" id="ARBA00023187"/>
    </source>
</evidence>
<dbReference type="OrthoDB" id="5413466at2759"/>
<dbReference type="GO" id="GO:0000184">
    <property type="term" value="P:nuclear-transcribed mRNA catabolic process, nonsense-mediated decay"/>
    <property type="evidence" value="ECO:0007669"/>
    <property type="project" value="UniProtKB-KW"/>
</dbReference>
<keyword evidence="10" id="KW-0866">Nonsense-mediated mRNA decay</keyword>
<sequence length="709" mass="76772">MPGQRHRNLVRSRRRVEDEGEEEGVLATEVAEDSQSEASVPTDHDADGDADDSDLSESDIPEASASKSLHRVNGVENFRRSKGQEQVKPTEPTPDAATNETSFTPLKDTEAMMNGLNINKEAGKEEAVDFETLAQPVVSDNAAQAESQAQNKHETLAEKRRREHEEYKQKRDADPAFIPNRGAFFMHDQRSAGHGQNGVRPLGRGRGRGRGAVGGPFSPANLMAQAAEATNNPWKHDLHETLNEDASKPSHQPAGQGPAPRVIPPAHSAIAPGVKDVPPNRTFSSTRTIGKIQIRLSLPGMKAPITFSEVPVRQYTRLPNHRPPLRRDKPVRISLPDCPVRYIFPSTDRSFIFIPRAQRPNQQAFGRGRGRAFGSIGGFSSRRTSAYGGSIYSPSVGMSRRSSLAGQYGREGLISPTGSALGRAPGGFEAARPVVRLPPGSQQHTAHGTPIHSATMSGAGTPVVGMPPPQSYPLPQKPTFRENWSGPIPMHQPRPQKNVSVSGIESPESLQYHAPQQQEQQPFHQQVPAHMNRGTSPEQYPHSRQPSFPGQPTVGTPLSNIPERAIHAQPFQPYQQGFPQGYPAQPAYFYPPQNGAPPQYSGPMPGGAVIAPMFVPNGQNGAYIVPAVAAPVPAPAPQNPTTAGQGNMVAHETNGMVYYYDPSQLYQAPVEGYAGPSYAMPGMGGMMTPTPDGFYYPQVPQGTVYYQPQ</sequence>
<feature type="compositionally biased region" description="Pro residues" evidence="13">
    <location>
        <begin position="465"/>
        <end position="476"/>
    </location>
</feature>
<dbReference type="GO" id="GO:0005737">
    <property type="term" value="C:cytoplasm"/>
    <property type="evidence" value="ECO:0007669"/>
    <property type="project" value="UniProtKB-SubCell"/>
</dbReference>
<keyword evidence="4" id="KW-0813">Transport</keyword>
<protein>
    <recommendedName>
        <fullName evidence="14">Btz domain-containing protein</fullName>
    </recommendedName>
</protein>
<evidence type="ECO:0000256" key="12">
    <source>
        <dbReference type="ARBA" id="ARBA00023242"/>
    </source>
</evidence>
<gene>
    <name evidence="15" type="ORF">NA57DRAFT_42926</name>
</gene>
<feature type="region of interest" description="Disordered" evidence="13">
    <location>
        <begin position="458"/>
        <end position="559"/>
    </location>
</feature>
<dbReference type="GO" id="GO:0006397">
    <property type="term" value="P:mRNA processing"/>
    <property type="evidence" value="ECO:0007669"/>
    <property type="project" value="UniProtKB-KW"/>
</dbReference>
<dbReference type="GO" id="GO:0051028">
    <property type="term" value="P:mRNA transport"/>
    <property type="evidence" value="ECO:0007669"/>
    <property type="project" value="UniProtKB-KW"/>
</dbReference>
<evidence type="ECO:0000256" key="7">
    <source>
        <dbReference type="ARBA" id="ARBA00022816"/>
    </source>
</evidence>